<evidence type="ECO:0000313" key="7">
    <source>
        <dbReference type="Proteomes" id="UP000295008"/>
    </source>
</evidence>
<dbReference type="Gene3D" id="1.10.10.10">
    <property type="entry name" value="Winged helix-like DNA-binding domain superfamily/Winged helix DNA-binding domain"/>
    <property type="match status" value="1"/>
</dbReference>
<dbReference type="InterPro" id="IPR008920">
    <property type="entry name" value="TF_FadR/GntR_C"/>
</dbReference>
<dbReference type="EMBL" id="SLUN01000001">
    <property type="protein sequence ID" value="TCL76736.1"/>
    <property type="molecule type" value="Genomic_DNA"/>
</dbReference>
<dbReference type="Pfam" id="PF00392">
    <property type="entry name" value="GntR"/>
    <property type="match status" value="1"/>
</dbReference>
<evidence type="ECO:0000256" key="2">
    <source>
        <dbReference type="ARBA" id="ARBA00023125"/>
    </source>
</evidence>
<dbReference type="InterPro" id="IPR036390">
    <property type="entry name" value="WH_DNA-bd_sf"/>
</dbReference>
<name>A0A4R1SB19_HYDET</name>
<dbReference type="SMART" id="SM00895">
    <property type="entry name" value="FCD"/>
    <property type="match status" value="1"/>
</dbReference>
<keyword evidence="1" id="KW-0805">Transcription regulation</keyword>
<evidence type="ECO:0000256" key="1">
    <source>
        <dbReference type="ARBA" id="ARBA00023015"/>
    </source>
</evidence>
<dbReference type="InterPro" id="IPR036388">
    <property type="entry name" value="WH-like_DNA-bd_sf"/>
</dbReference>
<evidence type="ECO:0000259" key="5">
    <source>
        <dbReference type="PROSITE" id="PS50949"/>
    </source>
</evidence>
<comment type="caution">
    <text evidence="6">The sequence shown here is derived from an EMBL/GenBank/DDBJ whole genome shotgun (WGS) entry which is preliminary data.</text>
</comment>
<dbReference type="GO" id="GO:0003700">
    <property type="term" value="F:DNA-binding transcription factor activity"/>
    <property type="evidence" value="ECO:0007669"/>
    <property type="project" value="InterPro"/>
</dbReference>
<feature type="domain" description="HTH gntR-type" evidence="5">
    <location>
        <begin position="23"/>
        <end position="90"/>
    </location>
</feature>
<dbReference type="Gene3D" id="1.20.120.530">
    <property type="entry name" value="GntR ligand-binding domain-like"/>
    <property type="match status" value="1"/>
</dbReference>
<accession>A0A4R1SB19</accession>
<keyword evidence="3" id="KW-0804">Transcription</keyword>
<evidence type="ECO:0000313" key="6">
    <source>
        <dbReference type="EMBL" id="TCL76736.1"/>
    </source>
</evidence>
<dbReference type="PRINTS" id="PR00035">
    <property type="entry name" value="HTHGNTR"/>
</dbReference>
<sequence length="245" mass="28636">MAGTKKDDLSAVLPEKPLRQKYQRLSELVVEQIISWIMDGTLRAEQRLTTDELAEKLGVSRMPVREALRMLERTGLVQSEPYLGARVAKLTQEDIEEIYMLRQILESTAGRFAAQLIQDDEIAQLEAIQEKMESLIRQDAKENRKEVFHLNREFHQTLYEASRKPRLCEFIGNLWDSIAYYRLISASSQDYAIWMKNEHRSYIAACKKHDGPLLEGLIRQSLQNHIKDLPQNIEKFYRMIEARNQ</sequence>
<dbReference type="Proteomes" id="UP000295008">
    <property type="component" value="Unassembled WGS sequence"/>
</dbReference>
<proteinExistence type="predicted"/>
<dbReference type="PRINTS" id="PR00033">
    <property type="entry name" value="HTHASNC"/>
</dbReference>
<keyword evidence="7" id="KW-1185">Reference proteome</keyword>
<dbReference type="SUPFAM" id="SSF46785">
    <property type="entry name" value="Winged helix' DNA-binding domain"/>
    <property type="match status" value="1"/>
</dbReference>
<dbReference type="InterPro" id="IPR000524">
    <property type="entry name" value="Tscrpt_reg_HTH_GntR"/>
</dbReference>
<dbReference type="AlphaFoldDB" id="A0A4R1SB19"/>
<dbReference type="SUPFAM" id="SSF48008">
    <property type="entry name" value="GntR ligand-binding domain-like"/>
    <property type="match status" value="1"/>
</dbReference>
<dbReference type="Pfam" id="PF07729">
    <property type="entry name" value="FCD"/>
    <property type="match status" value="1"/>
</dbReference>
<dbReference type="InterPro" id="IPR011711">
    <property type="entry name" value="GntR_C"/>
</dbReference>
<keyword evidence="4" id="KW-0175">Coiled coil</keyword>
<keyword evidence="2 6" id="KW-0238">DNA-binding</keyword>
<dbReference type="PANTHER" id="PTHR43537:SF24">
    <property type="entry name" value="GLUCONATE OPERON TRANSCRIPTIONAL REPRESSOR"/>
    <property type="match status" value="1"/>
</dbReference>
<dbReference type="RefSeq" id="WP_132012141.1">
    <property type="nucleotide sequence ID" value="NZ_SLUN01000001.1"/>
</dbReference>
<organism evidence="6 7">
    <name type="scientific">Hydrogenispora ethanolica</name>
    <dbReference type="NCBI Taxonomy" id="1082276"/>
    <lineage>
        <taxon>Bacteria</taxon>
        <taxon>Bacillati</taxon>
        <taxon>Bacillota</taxon>
        <taxon>Hydrogenispora</taxon>
    </lineage>
</organism>
<protein>
    <submittedName>
        <fullName evidence="6">DNA-binding GntR family transcriptional regulator</fullName>
    </submittedName>
</protein>
<dbReference type="PANTHER" id="PTHR43537">
    <property type="entry name" value="TRANSCRIPTIONAL REGULATOR, GNTR FAMILY"/>
    <property type="match status" value="1"/>
</dbReference>
<evidence type="ECO:0000256" key="4">
    <source>
        <dbReference type="SAM" id="Coils"/>
    </source>
</evidence>
<evidence type="ECO:0000256" key="3">
    <source>
        <dbReference type="ARBA" id="ARBA00023163"/>
    </source>
</evidence>
<gene>
    <name evidence="6" type="ORF">EDC14_100116</name>
</gene>
<dbReference type="PROSITE" id="PS50949">
    <property type="entry name" value="HTH_GNTR"/>
    <property type="match status" value="1"/>
</dbReference>
<dbReference type="SMART" id="SM00345">
    <property type="entry name" value="HTH_GNTR"/>
    <property type="match status" value="1"/>
</dbReference>
<dbReference type="OrthoDB" id="9781630at2"/>
<dbReference type="CDD" id="cd07377">
    <property type="entry name" value="WHTH_GntR"/>
    <property type="match status" value="1"/>
</dbReference>
<reference evidence="6 7" key="1">
    <citation type="submission" date="2019-03" db="EMBL/GenBank/DDBJ databases">
        <title>Genomic Encyclopedia of Type Strains, Phase IV (KMG-IV): sequencing the most valuable type-strain genomes for metagenomic binning, comparative biology and taxonomic classification.</title>
        <authorList>
            <person name="Goeker M."/>
        </authorList>
    </citation>
    <scope>NUCLEOTIDE SEQUENCE [LARGE SCALE GENOMIC DNA]</scope>
    <source>
        <strain evidence="6 7">LX-B</strain>
    </source>
</reference>
<dbReference type="InterPro" id="IPR000485">
    <property type="entry name" value="AsnC-type_HTH_dom"/>
</dbReference>
<feature type="coiled-coil region" evidence="4">
    <location>
        <begin position="118"/>
        <end position="145"/>
    </location>
</feature>
<dbReference type="GO" id="GO:0043565">
    <property type="term" value="F:sequence-specific DNA binding"/>
    <property type="evidence" value="ECO:0007669"/>
    <property type="project" value="InterPro"/>
</dbReference>